<sequence length="4027" mass="431919">MPLTRLDNLYSSKTGKYLYVSPDDFNATDELDNRGNSPLRPFKTIQRAFIEVSRYSYLPGTNNDRFDQFSIMLMPGNHYIDNRPGLVTEVDVEQRYFDASNLLRANRQEVIDRAVAQVAVDHPDFYYPGDPQTGEWSRYKDSYRLIQKNREEIIDRAVAKISVDHPDFYYPQDAQTGEWSRYKDAYRLIQRNRDLIAQDAFDYMNGLVPPNPLPDNYATKCIRDIGFLIDAISLDVHQGGGNKYTRKFVQNYFNEAGTDWVDAGLRGEENSSLFAFGHALDLMKEAITNRYTSTSAPGSEYKDLTVTAGDPTYNDGTGTVTNTDENACSDVQTYMDNLYAIVPVVMNNADLAANNGNFLLSDVLPAEVVSDIIPDGEAKCKRDTGLFIDALALDVHAAGGNVYTRKLAQNYFDSTGNNWVVNGLQGETAESITAFNEAVAKMQMAVTNQLFTYKDLTLTEGDAVYGTTNPQENLPSGNPAACADVQTLIANLGSIITTVVSDENLGNLPDETTSDLIPAGEVKCKRDAGYIVDGLVDDLGTEGNANTITNAKAYFDRFGNPISNGLLGEEAESVTAFKAIGTWAKAAVTNTLFAKDLTISEGPAYAGANTAVIPYAGSGNIATCQDVQATIDTLVKILTDVIEVGNLDNLADIKVTGVLPSFNYNRALEEWQDNSIVDLANPDNVLYKFNAATGGCIVPRGCSLIGYDLRRTVVRPLYVPDPADTTQARTSIFNLTGGCYLWQFTIKDGDLSAQSPLYDASAGVGKVYFKKGSTDLAIPEYSHHKICIMEYADKSDLDNYYDKVGKAFQQFQTDIDEGGLEALVQENRIVGPLSDSRTIESMKVDDSTTFVGNASNSTVLSNVINASELEVGYEITSTDVNAVVPPNTRIDSIAGTTVTLSQAISGSGAINFTASFGYTKITVTTKIDHGYFESQYVAIINSGLSDEINGTWKVTEIDQDNPKVFKYEVFNTAAGLGLVTGQTYLSGEVGGVSTNAVVLAEIDSVESASPYVFNCSIRSTWGQCGMWADGSKATGFKSMVVAQYTGVSLQKDDRAFIRYDRLTNTWNQASLTDAFATIPYHTKGDAYWKDDWRNFHIRASDDSFIQCVSVFAVGFFDHFLMESGGDMSITNSNSNFGNTSLHSVGFKGFSFNQDKGGYITDIVPPETINENNIAINQWYTLDVDGSNSRSNHTKVYLAGDNLDDPENRPATSINGYRIGARSQERLYVTLDRYPAEPTGPNEFSSLLSPNGFKSWNVGIETLTPSSANVDNYAQDSANLIEANKEFIQSEAYQYILQKYPALALKETINISKCERDIGYFVDAVVNDLRLGGNINSIQAAEGYFIGGNVAYVSGELNETIDALDYVKNIMIAAMRNFDYLVRDAEIVEDSAIVTVPSTEGILVGMTVREYALADFTNGKLNAGATPIGTNIPTNNVFVKQIISDTQIELGVAGAKLSSGPTQPAIGSNPSAYLYFEMEASGGWTSILVSTDDTITQDSQLDEFGNPLPECQNIATTIAGYFEQIFLILNEGYTILGGREADAYNAIIANKRFIAAEAVYRVANDPAYAGTKLGQGLLASTGETIQDACVDDIENTLAAIAYNIKFGGNNQVFDAATLYLTGAHVAGEEAESIAAFNIARDLAIEAMRQQTIAIQGDHGLTQTIDTNVAPEYDANGALVTPPCADIATAITTLTAIVTGAINGTAPGTKTLPSFSTVTRVDPTSDLSGLASRATLFTLATGNVGGNPNPHDLETGTPVRLVPKPVAGQNPDKRVIRLPNGFNTNTKYYVIAPGRNLYPENFALSNQVITVTEAAGTSLTASNPTRAGAAGVYRSLVAQPKIDTDGTALASGTGLRFNITVNADGSIELGSTALSLDAIANGGSRYQQGDIVVISDAQIGGQGAADLEIEITAVTTAEYPGVFDSSATNKLMLATSPENAAAGIYMYSPETDSVDPDVQIELQSFVLDNNYDLHKFKCNVVGASEIESSVAHIFDVPSANTTSQRVFVRVANGIQGSSLPELSGTSATISTQTLYYVRYVSNKRFTLHTTAADAESGDRALTFVSGTGVNFFVFADKRESPIRFDPEFTSDVNSTGLWYVNVEDESSIGSTGYNRYSILSRFHGGAEEADDYQTKTDPTLDTRYLRIEDGREKEDRVYRMRYVIPNYLETVRDPLNGFVLKTRTDDKRRLVPQRLLLRPIQGNPNTVASFYNPAGAGEQIGLTKSELIADQIRTIDPSVVDLLPEQQNLYDPYVSPKVLEFDSKIAGTIQSARKIIPPGESEEFLEVTLFDHTIVNQSVKNEIFTLVSVSNIQGGNFTANSTQSVPANRITWEVIEGSNKSSGSAYIQAVLDDITNSVKTLVLKNVEGIIEWNSNSTVQFKQSFPPAGNATTTDGGGNTIVLAEGDIIGRLVATPNSFGDPDIGLGLDGGKDKSLRENYLYRVEGANVYTAGYGDTITDDAGNGYYIADINDQGDFDDTFYIFDIDTLQERIPNQQDGIYYLTCIRGNISPFPTGSGVGENFRNFKFSQPISQLYPINYKNDPLWFQYDGLTGTRDTSILDVPQTYSAADNYVHGLVTVNDAKGSETKEGIEDIIKTSALNYFTYTNNTTDSNGDIIDNRIRAQEGNATSGSEDRLIPISGDSQFPTERKLYLELRRPSIARSGNHTFEYLGFGPGNYSTGFPLRQEVVLTDKQDFYAQAKREDGGIVFYTGLNSNGDLYIGNKKVNAITGEETFLESAELLDSEDEDEDIGSLVTTFDSPVTFNNTITVAGKATLNGPVEINVEPAEGDALRVQSKIETGDDPTLFRGSWRNVVDGDIVIAENRIKSAVFILNARPKIGGEAGQSYSFRTNYLAGEPSNIVPWQPEGQQFYASQKVEYGAGNAPQPGDILFKGSSVNRSGSLGWIYSNQYNSIESQVFNITTDGSLNLTVNWIATVTNASAGVGVNTKIRVVNFSNPVVNGTWNVRADGFDPNGTSFQFTIANALTTGITYSWADEGTGADILASASNWKEVGVLGAEAIRTITDVRGDLRLGVNTIARANHAAVLTGNVDEFTDPRANLDVVGTAFISGKTLATYNASGDLTDNRYDDHDLNSDQREALTGTNLANQGFIPQDNALLVGGDSNDLEREATLRVSTSDVTTPVTSTYVNGGRLGINTTLGLTSERELDRNFVVVGDGRITGNFLISDDISVDGGDINTTAGTFNFINDNATILNMFGDGQLINIANNTTNDQSISIGGSTQNQVLRIGANAGTTLFSVHPQATNATVDIASVNDAATNACEVAIGGAYENTNSSTLLGTRQTIVAGTLEIGYNIAAGTGTARLFSQTKIARLFDDDRTTEVNAFLSANNLNLASLGGSTTIRNALNVQASLRADSNIILNGGTSAGIIEITRGRFSTTPILHNTGSLDTPNIDFYKYNTTGRVIDTAGVTQWGGNQFLQGGGQISGFDNVNTSDPSGLRVSGNYNFVFPTGGSGAGAAFDVNVAFDGTVTLTIVSTGTGYNDNELLTILDSSIGGGGAPNITLQINGVNDPGDVYILPISTPDATDFDIGDLLLIDRGNPASPDSVTVQGGGSITGLRDQAKSEIVRVVGLTNLTNPEDSEGFRLAVRRAQEGTGNPSTGEGWTDHPDGCIIAKLNKQAAASFITGVDGNNDDVLDEPRTGFGAGTTNVRMGVAEFGGVLTTQDFLRLSQSEFVGIADIISADVQVLQVNDGGDPAVVQFQVDSTTGDTILSGDLGVGQGYNKLTVNGDNGNTNIAGTLTVENTITLNGSTLPGNEFFTITNGGSDTVALRTTFQIDSATGNVTMNGGNINIFGTDGTTPRLTFNNASGDFTTYGSFSALGDGTSTFGGPVEIAGDLEVNGGDLVVNSNGTEVFAVDDDGSVNIAGITNYFSPTGGRKWEYSAESVINGEANVNYFLNVSGNTIFKLPASAQMGDMIRIIDIGGTLTYNQSLVVRAPSLVSVQGTTSNTGGAMLGGVPTSQYTSTHSGGELVVQTPNAAFALVYAGTSTADGNPGAPASKAGWYLIEV</sequence>
<proteinExistence type="predicted"/>
<dbReference type="Proteomes" id="UP000662754">
    <property type="component" value="Segment"/>
</dbReference>
<dbReference type="RefSeq" id="YP_010669437.1">
    <property type="nucleotide sequence ID" value="NC_070960.1"/>
</dbReference>
<dbReference type="KEGG" id="vg:77945607"/>
<evidence type="ECO:0000313" key="2">
    <source>
        <dbReference type="Proteomes" id="UP000662754"/>
    </source>
</evidence>
<protein>
    <submittedName>
        <fullName evidence="1">Tail protein</fullName>
    </submittedName>
</protein>
<organism evidence="1 2">
    <name type="scientific">Synechococcus phage S-H9-2</name>
    <dbReference type="NCBI Taxonomy" id="2783669"/>
    <lineage>
        <taxon>Viruses</taxon>
        <taxon>Duplodnaviria</taxon>
        <taxon>Heunggongvirae</taxon>
        <taxon>Uroviricota</taxon>
        <taxon>Caudoviricetes</taxon>
        <taxon>Pantevenvirales</taxon>
        <taxon>Kyanoviridae</taxon>
        <taxon>Yushanluvirus</taxon>
        <taxon>Yushanluvirus satich</taxon>
    </lineage>
</organism>
<evidence type="ECO:0000313" key="1">
    <source>
        <dbReference type="EMBL" id="QPB08452.1"/>
    </source>
</evidence>
<keyword evidence="2" id="KW-1185">Reference proteome</keyword>
<dbReference type="EMBL" id="MW147367">
    <property type="protein sequence ID" value="QPB08452.1"/>
    <property type="molecule type" value="Genomic_DNA"/>
</dbReference>
<reference evidence="1" key="1">
    <citation type="submission" date="2020-10" db="EMBL/GenBank/DDBJ databases">
        <title>The Isolation and Genome Sequence of a Novel Cyanophage S-H9-2 from the Yellow Sea, China.</title>
        <authorList>
            <person name="Jiang T."/>
            <person name="Luo L."/>
        </authorList>
    </citation>
    <scope>NUCLEOTIDE SEQUENCE</scope>
</reference>
<name>A0A873WHK8_9CAUD</name>
<accession>A0A873WHK8</accession>
<dbReference type="GeneID" id="77945607"/>
<dbReference type="SUPFAM" id="SSF46458">
    <property type="entry name" value="Globin-like"/>
    <property type="match status" value="1"/>
</dbReference>
<dbReference type="InterPro" id="IPR009050">
    <property type="entry name" value="Globin-like_sf"/>
</dbReference>